<dbReference type="AlphaFoldDB" id="A0A173VZF8"/>
<dbReference type="GO" id="GO:1990904">
    <property type="term" value="C:ribonucleoprotein complex"/>
    <property type="evidence" value="ECO:0007669"/>
    <property type="project" value="UniProtKB-KW"/>
</dbReference>
<evidence type="ECO:0000256" key="3">
    <source>
        <dbReference type="ARBA" id="ARBA00023274"/>
    </source>
</evidence>
<dbReference type="EMBL" id="CYXP01000012">
    <property type="protein sequence ID" value="CUN32672.1"/>
    <property type="molecule type" value="Genomic_DNA"/>
</dbReference>
<dbReference type="PANTHER" id="PTHR21011:SF1">
    <property type="entry name" value="SMALL RIBOSOMAL SUBUNIT PROTEIN BS6M"/>
    <property type="match status" value="1"/>
</dbReference>
<dbReference type="Pfam" id="PF01250">
    <property type="entry name" value="Ribosomal_S6"/>
    <property type="match status" value="1"/>
</dbReference>
<dbReference type="GO" id="GO:0070181">
    <property type="term" value="F:small ribosomal subunit rRNA binding"/>
    <property type="evidence" value="ECO:0007669"/>
    <property type="project" value="TreeGrafter"/>
</dbReference>
<evidence type="ECO:0000313" key="8">
    <source>
        <dbReference type="Proteomes" id="UP000095591"/>
    </source>
</evidence>
<evidence type="ECO:0000256" key="1">
    <source>
        <dbReference type="ARBA" id="ARBA00009512"/>
    </source>
</evidence>
<proteinExistence type="inferred from homology"/>
<dbReference type="NCBIfam" id="TIGR00166">
    <property type="entry name" value="S6"/>
    <property type="match status" value="1"/>
</dbReference>
<dbReference type="InterPro" id="IPR035980">
    <property type="entry name" value="Ribosomal_bS6_sf"/>
</dbReference>
<gene>
    <name evidence="6 7" type="primary">rpsF</name>
    <name evidence="7" type="ORF">ERS852429_04109</name>
</gene>
<keyword evidence="6" id="KW-0694">RNA-binding</keyword>
<organism evidence="7 8">
    <name type="scientific">Parabacteroides distasonis</name>
    <dbReference type="NCBI Taxonomy" id="823"/>
    <lineage>
        <taxon>Bacteria</taxon>
        <taxon>Pseudomonadati</taxon>
        <taxon>Bacteroidota</taxon>
        <taxon>Bacteroidia</taxon>
        <taxon>Bacteroidales</taxon>
        <taxon>Tannerellaceae</taxon>
        <taxon>Parabacteroides</taxon>
    </lineage>
</organism>
<sequence length="145" mass="17063">MYLFVSYEIITTFAPQNFLLINIKQRFMNNYETVFILTPVLSDAQMKEAVEKFTNLLKAQGAEIVNEENWGLRKLAYPIDKKTTGFYQLVEFKADPSVIATLELNFRRDERVIRFLTFRQDKYAAEYAAKRRNLKSSKETVKENN</sequence>
<dbReference type="PANTHER" id="PTHR21011">
    <property type="entry name" value="MITOCHONDRIAL 28S RIBOSOMAL PROTEIN S6"/>
    <property type="match status" value="1"/>
</dbReference>
<comment type="similarity">
    <text evidence="1 6">Belongs to the bacterial ribosomal protein bS6 family.</text>
</comment>
<dbReference type="CDD" id="cd00473">
    <property type="entry name" value="bS6"/>
    <property type="match status" value="1"/>
</dbReference>
<evidence type="ECO:0000313" key="7">
    <source>
        <dbReference type="EMBL" id="CUN32672.1"/>
    </source>
</evidence>
<dbReference type="GO" id="GO:0003735">
    <property type="term" value="F:structural constituent of ribosome"/>
    <property type="evidence" value="ECO:0007669"/>
    <property type="project" value="InterPro"/>
</dbReference>
<dbReference type="InterPro" id="IPR000529">
    <property type="entry name" value="Ribosomal_bS6"/>
</dbReference>
<name>A0A173VZF8_PARDI</name>
<dbReference type="Gene3D" id="3.30.70.60">
    <property type="match status" value="1"/>
</dbReference>
<reference evidence="7 8" key="1">
    <citation type="submission" date="2015-09" db="EMBL/GenBank/DDBJ databases">
        <authorList>
            <consortium name="Pathogen Informatics"/>
        </authorList>
    </citation>
    <scope>NUCLEOTIDE SEQUENCE [LARGE SCALE GENOMIC DNA]</scope>
    <source>
        <strain evidence="7 8">2789STDY5608872</strain>
    </source>
</reference>
<dbReference type="GO" id="GO:0005737">
    <property type="term" value="C:cytoplasm"/>
    <property type="evidence" value="ECO:0007669"/>
    <property type="project" value="UniProtKB-ARBA"/>
</dbReference>
<dbReference type="GO" id="GO:0006412">
    <property type="term" value="P:translation"/>
    <property type="evidence" value="ECO:0007669"/>
    <property type="project" value="UniProtKB-UniRule"/>
</dbReference>
<evidence type="ECO:0000256" key="6">
    <source>
        <dbReference type="HAMAP-Rule" id="MF_00360"/>
    </source>
</evidence>
<evidence type="ECO:0000256" key="2">
    <source>
        <dbReference type="ARBA" id="ARBA00022980"/>
    </source>
</evidence>
<dbReference type="HAMAP" id="MF_00360">
    <property type="entry name" value="Ribosomal_bS6"/>
    <property type="match status" value="1"/>
</dbReference>
<dbReference type="Proteomes" id="UP000095591">
    <property type="component" value="Unassembled WGS sequence"/>
</dbReference>
<evidence type="ECO:0000256" key="4">
    <source>
        <dbReference type="ARBA" id="ARBA00035104"/>
    </source>
</evidence>
<accession>A0A173VZF8</accession>
<protein>
    <recommendedName>
        <fullName evidence="5 6">Small ribosomal subunit protein bS6</fullName>
    </recommendedName>
</protein>
<dbReference type="SUPFAM" id="SSF54995">
    <property type="entry name" value="Ribosomal protein S6"/>
    <property type="match status" value="1"/>
</dbReference>
<dbReference type="GO" id="GO:0005840">
    <property type="term" value="C:ribosome"/>
    <property type="evidence" value="ECO:0007669"/>
    <property type="project" value="UniProtKB-KW"/>
</dbReference>
<comment type="function">
    <text evidence="4 6">Binds together with bS18 to 16S ribosomal RNA.</text>
</comment>
<keyword evidence="6" id="KW-0699">rRNA-binding</keyword>
<keyword evidence="3 6" id="KW-0687">Ribonucleoprotein</keyword>
<evidence type="ECO:0000256" key="5">
    <source>
        <dbReference type="ARBA" id="ARBA00035294"/>
    </source>
</evidence>
<dbReference type="InterPro" id="IPR020814">
    <property type="entry name" value="Ribosomal_S6_plastid/chlpt"/>
</dbReference>
<dbReference type="InterPro" id="IPR014717">
    <property type="entry name" value="Transl_elong_EF1B/ribsomal_bS6"/>
</dbReference>
<keyword evidence="2 6" id="KW-0689">Ribosomal protein</keyword>